<dbReference type="PANTHER" id="PTHR34298:SF2">
    <property type="entry name" value="SEGREGATION AND CONDENSATION PROTEIN B"/>
    <property type="match status" value="1"/>
</dbReference>
<evidence type="ECO:0000256" key="2">
    <source>
        <dbReference type="ARBA" id="ARBA00022618"/>
    </source>
</evidence>
<evidence type="ECO:0000256" key="4">
    <source>
        <dbReference type="ARBA" id="ARBA00023306"/>
    </source>
</evidence>
<evidence type="ECO:0000256" key="3">
    <source>
        <dbReference type="ARBA" id="ARBA00022829"/>
    </source>
</evidence>
<dbReference type="GO" id="GO:0051301">
    <property type="term" value="P:cell division"/>
    <property type="evidence" value="ECO:0007669"/>
    <property type="project" value="UniProtKB-KW"/>
</dbReference>
<organism evidence="6 7">
    <name type="scientific">Antricoccus suffuscus</name>
    <dbReference type="NCBI Taxonomy" id="1629062"/>
    <lineage>
        <taxon>Bacteria</taxon>
        <taxon>Bacillati</taxon>
        <taxon>Actinomycetota</taxon>
        <taxon>Actinomycetes</taxon>
        <taxon>Geodermatophilales</taxon>
        <taxon>Antricoccaceae</taxon>
        <taxon>Antricoccus</taxon>
    </lineage>
</organism>
<reference evidence="6 7" key="1">
    <citation type="submission" date="2018-03" db="EMBL/GenBank/DDBJ databases">
        <title>Genomic Encyclopedia of Archaeal and Bacterial Type Strains, Phase II (KMG-II): from individual species to whole genera.</title>
        <authorList>
            <person name="Goeker M."/>
        </authorList>
    </citation>
    <scope>NUCLEOTIDE SEQUENCE [LARGE SCALE GENOMIC DNA]</scope>
    <source>
        <strain evidence="6 7">DSM 100065</strain>
    </source>
</reference>
<gene>
    <name evidence="6" type="ORF">CLV47_11394</name>
</gene>
<keyword evidence="1" id="KW-0963">Cytoplasm</keyword>
<dbReference type="InterPro" id="IPR036390">
    <property type="entry name" value="WH_DNA-bd_sf"/>
</dbReference>
<evidence type="ECO:0000256" key="1">
    <source>
        <dbReference type="ARBA" id="ARBA00022490"/>
    </source>
</evidence>
<keyword evidence="2" id="KW-0132">Cell division</keyword>
<evidence type="ECO:0000313" key="7">
    <source>
        <dbReference type="Proteomes" id="UP000237752"/>
    </source>
</evidence>
<comment type="caution">
    <text evidence="6">The sequence shown here is derived from an EMBL/GenBank/DDBJ whole genome shotgun (WGS) entry which is preliminary data.</text>
</comment>
<dbReference type="SUPFAM" id="SSF46785">
    <property type="entry name" value="Winged helix' DNA-binding domain"/>
    <property type="match status" value="2"/>
</dbReference>
<dbReference type="GO" id="GO:0051304">
    <property type="term" value="P:chromosome separation"/>
    <property type="evidence" value="ECO:0007669"/>
    <property type="project" value="InterPro"/>
</dbReference>
<dbReference type="EMBL" id="PVUE01000013">
    <property type="protein sequence ID" value="PRZ40928.1"/>
    <property type="molecule type" value="Genomic_DNA"/>
</dbReference>
<protein>
    <submittedName>
        <fullName evidence="6">Segregation and condensation protein B</fullName>
    </submittedName>
</protein>
<sequence>MSETPAQPTDAAEPETPIEATKPNDAAEAETPIDPEAPVEPTQPEPLLESTEPKPVEIEETVVADEPDIRLLESDISPAIESILLVVDTPTPAVDIARAVGISTEEAEQHLTEIAADYEEQGRGFQLRQAAGGWRLYTREEYAPYVEKYVLDGQKTRLTQAALETLAVIAYRQPVTRSRVSAIRGVNVDGVVRTLLTRELIEESGTDEQTGGGQLSTTDLFLEKLGLRSLEDLPPIAPHLPDVAPEMDERLESGLAQLASLDSED</sequence>
<dbReference type="NCBIfam" id="TIGR00281">
    <property type="entry name" value="SMC-Scp complex subunit ScpB"/>
    <property type="match status" value="1"/>
</dbReference>
<keyword evidence="4" id="KW-0131">Cell cycle</keyword>
<keyword evidence="3" id="KW-0159">Chromosome partition</keyword>
<dbReference type="RefSeq" id="WP_177557550.1">
    <property type="nucleotide sequence ID" value="NZ_PVUE01000013.1"/>
</dbReference>
<proteinExistence type="predicted"/>
<dbReference type="Proteomes" id="UP000237752">
    <property type="component" value="Unassembled WGS sequence"/>
</dbReference>
<dbReference type="PANTHER" id="PTHR34298">
    <property type="entry name" value="SEGREGATION AND CONDENSATION PROTEIN B"/>
    <property type="match status" value="1"/>
</dbReference>
<keyword evidence="7" id="KW-1185">Reference proteome</keyword>
<dbReference type="InterPro" id="IPR005234">
    <property type="entry name" value="ScpB_csome_segregation"/>
</dbReference>
<evidence type="ECO:0000256" key="5">
    <source>
        <dbReference type="SAM" id="MobiDB-lite"/>
    </source>
</evidence>
<dbReference type="Gene3D" id="1.10.10.10">
    <property type="entry name" value="Winged helix-like DNA-binding domain superfamily/Winged helix DNA-binding domain"/>
    <property type="match status" value="2"/>
</dbReference>
<dbReference type="AlphaFoldDB" id="A0A2T0ZXX0"/>
<dbReference type="InterPro" id="IPR036388">
    <property type="entry name" value="WH-like_DNA-bd_sf"/>
</dbReference>
<accession>A0A2T0ZXX0</accession>
<evidence type="ECO:0000313" key="6">
    <source>
        <dbReference type="EMBL" id="PRZ40928.1"/>
    </source>
</evidence>
<name>A0A2T0ZXX0_9ACTN</name>
<dbReference type="Pfam" id="PF04079">
    <property type="entry name" value="SMC_ScpB"/>
    <property type="match status" value="1"/>
</dbReference>
<feature type="region of interest" description="Disordered" evidence="5">
    <location>
        <begin position="1"/>
        <end position="56"/>
    </location>
</feature>